<keyword evidence="1" id="KW-0732">Signal</keyword>
<dbReference type="Proteomes" id="UP000219612">
    <property type="component" value="Unassembled WGS sequence"/>
</dbReference>
<gene>
    <name evidence="2" type="ORF">SAMN05421748_103428</name>
</gene>
<dbReference type="EMBL" id="OBDY01000003">
    <property type="protein sequence ID" value="SNY30565.1"/>
    <property type="molecule type" value="Genomic_DNA"/>
</dbReference>
<dbReference type="OrthoDB" id="3389388at2"/>
<feature type="chain" id="PRO_5038753065" description="Lipoprotein LprG" evidence="1">
    <location>
        <begin position="25"/>
        <end position="254"/>
    </location>
</feature>
<organism evidence="2 3">
    <name type="scientific">Paractinoplanes atraurantiacus</name>
    <dbReference type="NCBI Taxonomy" id="1036182"/>
    <lineage>
        <taxon>Bacteria</taxon>
        <taxon>Bacillati</taxon>
        <taxon>Actinomycetota</taxon>
        <taxon>Actinomycetes</taxon>
        <taxon>Micromonosporales</taxon>
        <taxon>Micromonosporaceae</taxon>
        <taxon>Paractinoplanes</taxon>
    </lineage>
</organism>
<feature type="signal peptide" evidence="1">
    <location>
        <begin position="1"/>
        <end position="24"/>
    </location>
</feature>
<protein>
    <recommendedName>
        <fullName evidence="4">Lipoprotein LprG</fullName>
    </recommendedName>
</protein>
<dbReference type="Gene3D" id="2.50.20.20">
    <property type="match status" value="1"/>
</dbReference>
<evidence type="ECO:0008006" key="4">
    <source>
        <dbReference type="Google" id="ProtNLM"/>
    </source>
</evidence>
<sequence>MKTFKLTLGLAAAFALTVSGCGLLGDEPAKVLAESPRETLLKAVPDENTEAYAFDVKGAVQPMSGMLDAPKKTTQFKITHSEDGITLSMSALLIEDRSWMRVALTGAPGYPALPKKWMPIDPKKIKDPDDVPTGYTDELDPGYADLIIRSSEEVRVTSPDHYAGTTDLTASTEAEIVEDATLTALGEKAKAVPFEAVVGPEGHLSILLVRIPAAGKSKAVNYRVTYAGYGRTTTPTAPADTAKPTEAVYDLLNS</sequence>
<dbReference type="PROSITE" id="PS51257">
    <property type="entry name" value="PROKAR_LIPOPROTEIN"/>
    <property type="match status" value="1"/>
</dbReference>
<evidence type="ECO:0000313" key="3">
    <source>
        <dbReference type="Proteomes" id="UP000219612"/>
    </source>
</evidence>
<name>A0A285H495_9ACTN</name>
<keyword evidence="3" id="KW-1185">Reference proteome</keyword>
<accession>A0A285H495</accession>
<dbReference type="RefSeq" id="WP_097319750.1">
    <property type="nucleotide sequence ID" value="NZ_OBDY01000003.1"/>
</dbReference>
<evidence type="ECO:0000256" key="1">
    <source>
        <dbReference type="SAM" id="SignalP"/>
    </source>
</evidence>
<dbReference type="AlphaFoldDB" id="A0A285H495"/>
<proteinExistence type="predicted"/>
<reference evidence="2 3" key="1">
    <citation type="submission" date="2017-09" db="EMBL/GenBank/DDBJ databases">
        <authorList>
            <person name="Ehlers B."/>
            <person name="Leendertz F.H."/>
        </authorList>
    </citation>
    <scope>NUCLEOTIDE SEQUENCE [LARGE SCALE GENOMIC DNA]</scope>
    <source>
        <strain evidence="2 3">CGMCC 4.6857</strain>
    </source>
</reference>
<evidence type="ECO:0000313" key="2">
    <source>
        <dbReference type="EMBL" id="SNY30565.1"/>
    </source>
</evidence>